<dbReference type="InterPro" id="IPR036388">
    <property type="entry name" value="WH-like_DNA-bd_sf"/>
</dbReference>
<evidence type="ECO:0000313" key="1">
    <source>
        <dbReference type="EMBL" id="QKM60303.1"/>
    </source>
</evidence>
<dbReference type="AlphaFoldDB" id="A0A6M9PWH9"/>
<dbReference type="KEGG" id="pard:DN92_04175"/>
<accession>A0A6M9PWH9</accession>
<name>A0A6M9PWH9_9BURK</name>
<dbReference type="SUPFAM" id="SSF46785">
    <property type="entry name" value="Winged helix' DNA-binding domain"/>
    <property type="match status" value="1"/>
</dbReference>
<reference evidence="1 2" key="1">
    <citation type="submission" date="2018-04" db="EMBL/GenBank/DDBJ databases">
        <title>Polynucleobacter sp. UK-Long2-W17 genome.</title>
        <authorList>
            <person name="Hahn M.W."/>
        </authorList>
    </citation>
    <scope>NUCLEOTIDE SEQUENCE [LARGE SCALE GENOMIC DNA]</scope>
    <source>
        <strain evidence="1 2">UK-Long2-W17</strain>
    </source>
</reference>
<dbReference type="Gene3D" id="1.10.10.10">
    <property type="entry name" value="Winged helix-like DNA-binding domain superfamily/Winged helix DNA-binding domain"/>
    <property type="match status" value="1"/>
</dbReference>
<keyword evidence="2" id="KW-1185">Reference proteome</keyword>
<gene>
    <name evidence="1" type="ORF">DN92_04175</name>
</gene>
<organism evidence="1 2">
    <name type="scientific">Polynucleobacter arcticus</name>
    <dbReference type="NCBI Taxonomy" id="1743165"/>
    <lineage>
        <taxon>Bacteria</taxon>
        <taxon>Pseudomonadati</taxon>
        <taxon>Pseudomonadota</taxon>
        <taxon>Betaproteobacteria</taxon>
        <taxon>Burkholderiales</taxon>
        <taxon>Burkholderiaceae</taxon>
        <taxon>Polynucleobacter</taxon>
    </lineage>
</organism>
<dbReference type="EMBL" id="CP028940">
    <property type="protein sequence ID" value="QKM60303.1"/>
    <property type="molecule type" value="Genomic_DNA"/>
</dbReference>
<evidence type="ECO:0000313" key="2">
    <source>
        <dbReference type="Proteomes" id="UP000501090"/>
    </source>
</evidence>
<sequence>MQSGYAMPSTSEMQGFQYFIYMDTKDLIHKKYQINDRECFVLRMITQSYLQNQAMRVSDVLRLKEFASPATLHNILKSLIKKKSLSVSTDPKDGRVKYLKPTTMTLNMYREMTGEFIKISTSA</sequence>
<dbReference type="Proteomes" id="UP000501090">
    <property type="component" value="Chromosome"/>
</dbReference>
<protein>
    <recommendedName>
        <fullName evidence="3">HTH marR-type domain-containing protein</fullName>
    </recommendedName>
</protein>
<dbReference type="InterPro" id="IPR036390">
    <property type="entry name" value="WH_DNA-bd_sf"/>
</dbReference>
<proteinExistence type="predicted"/>
<evidence type="ECO:0008006" key="3">
    <source>
        <dbReference type="Google" id="ProtNLM"/>
    </source>
</evidence>